<evidence type="ECO:0000313" key="2">
    <source>
        <dbReference type="Proteomes" id="UP000742631"/>
    </source>
</evidence>
<comment type="caution">
    <text evidence="1">The sequence shown here is derived from an EMBL/GenBank/DDBJ whole genome shotgun (WGS) entry which is preliminary data.</text>
</comment>
<gene>
    <name evidence="1" type="ORF">K8W01_01260</name>
</gene>
<dbReference type="Proteomes" id="UP000742631">
    <property type="component" value="Unassembled WGS sequence"/>
</dbReference>
<protein>
    <submittedName>
        <fullName evidence="1">Uncharacterized protein</fullName>
    </submittedName>
</protein>
<proteinExistence type="predicted"/>
<dbReference type="EMBL" id="DYYG01000005">
    <property type="protein sequence ID" value="HJE22276.1"/>
    <property type="molecule type" value="Genomic_DNA"/>
</dbReference>
<accession>A0A921DZF1</accession>
<reference evidence="1" key="1">
    <citation type="journal article" date="2021" name="PeerJ">
        <title>Extensive microbial diversity within the chicken gut microbiome revealed by metagenomics and culture.</title>
        <authorList>
            <person name="Gilroy R."/>
            <person name="Ravi A."/>
            <person name="Getino M."/>
            <person name="Pursley I."/>
            <person name="Horton D.L."/>
            <person name="Alikhan N.F."/>
            <person name="Baker D."/>
            <person name="Gharbi K."/>
            <person name="Hall N."/>
            <person name="Watson M."/>
            <person name="Adriaenssens E.M."/>
            <person name="Foster-Nyarko E."/>
            <person name="Jarju S."/>
            <person name="Secka A."/>
            <person name="Antonio M."/>
            <person name="Oren A."/>
            <person name="Chaudhuri R.R."/>
            <person name="La Ragione R."/>
            <person name="Hildebrand F."/>
            <person name="Pallen M.J."/>
        </authorList>
    </citation>
    <scope>NUCLEOTIDE SEQUENCE</scope>
    <source>
        <strain evidence="1">316</strain>
    </source>
</reference>
<dbReference type="AlphaFoldDB" id="A0A921DZF1"/>
<reference evidence="1" key="2">
    <citation type="submission" date="2021-09" db="EMBL/GenBank/DDBJ databases">
        <authorList>
            <person name="Gilroy R."/>
        </authorList>
    </citation>
    <scope>NUCLEOTIDE SEQUENCE</scope>
    <source>
        <strain evidence="1">316</strain>
    </source>
</reference>
<organism evidence="1 2">
    <name type="scientific">Methylorubrum populi</name>
    <dbReference type="NCBI Taxonomy" id="223967"/>
    <lineage>
        <taxon>Bacteria</taxon>
        <taxon>Pseudomonadati</taxon>
        <taxon>Pseudomonadota</taxon>
        <taxon>Alphaproteobacteria</taxon>
        <taxon>Hyphomicrobiales</taxon>
        <taxon>Methylobacteriaceae</taxon>
        <taxon>Methylorubrum</taxon>
    </lineage>
</organism>
<evidence type="ECO:0000313" key="1">
    <source>
        <dbReference type="EMBL" id="HJE22276.1"/>
    </source>
</evidence>
<sequence>MSEENSKPPEPGSLARVWREIRALLRTSGPPIGLCVTGISMFVLKDLYLQLWEPNLWLKAGAATAIVGLSSLHVWATYANNTRSRKVEQLTHENYELREIVKLSELTHQERCSKRLVTIGDLLSFKNGDRISLYKYEEKKFIMLGRHSKRPELSQAGRAIYPADQGVIGKAWHSNDSYCFVDDLPDPNASLEEYLQHNAERFDFPNEVCATMPMKSRTIGAFCIEDNANVKNVAVLVIESLEPNRFNFDELQGVVSNSQRDLAFLLDVLKPLEPSLELAKGKGF</sequence>
<name>A0A921DZF1_9HYPH</name>